<dbReference type="Proteomes" id="UP000488956">
    <property type="component" value="Unassembled WGS sequence"/>
</dbReference>
<dbReference type="Proteomes" id="UP000476176">
    <property type="component" value="Unassembled WGS sequence"/>
</dbReference>
<dbReference type="Proteomes" id="UP000460718">
    <property type="component" value="Unassembled WGS sequence"/>
</dbReference>
<evidence type="ECO:0000313" key="8">
    <source>
        <dbReference type="Proteomes" id="UP000488956"/>
    </source>
</evidence>
<sequence length="297" mass="33833">MLYFFRANRGQSARRQLEAKRILQGKLKTKPARGELEIIRCCLPRNKSAEAAELKKRRHASRPVRVPPSASVLCVKANDAPEKAPKAKLAVLRRKSNATDAGSDDEAVQVEKVVPAAPNSNEEELDGEDAEQIEPLLKRQRQEKRKRKEMRKQRIMYSAKADCMVISEMVSDEGIFNLLGSSKPERWIMITQKLAAVFYKEFTADKVRKHVEKLKRVPIDAIKRGSHVMMGLRHVGRQPEKDIDIKEPERLMEVCLPKKDDETLVRTKRAEGKTKKLAEYRAVTGTPTCITDREARV</sequence>
<evidence type="ECO:0000313" key="1">
    <source>
        <dbReference type="EMBL" id="KAE9023510.1"/>
    </source>
</evidence>
<dbReference type="Proteomes" id="UP000433483">
    <property type="component" value="Unassembled WGS sequence"/>
</dbReference>
<dbReference type="EMBL" id="QXFW01000137">
    <property type="protein sequence ID" value="KAE9023510.1"/>
    <property type="molecule type" value="Genomic_DNA"/>
</dbReference>
<evidence type="ECO:0000313" key="2">
    <source>
        <dbReference type="EMBL" id="KAE9131228.1"/>
    </source>
</evidence>
<evidence type="ECO:0000313" key="6">
    <source>
        <dbReference type="Proteomes" id="UP000460718"/>
    </source>
</evidence>
<protein>
    <submittedName>
        <fullName evidence="3">Uncharacterized protein</fullName>
    </submittedName>
</protein>
<evidence type="ECO:0000313" key="5">
    <source>
        <dbReference type="Proteomes" id="UP000433483"/>
    </source>
</evidence>
<proteinExistence type="predicted"/>
<dbReference type="AlphaFoldDB" id="A0A6A3Z5J2"/>
<reference evidence="3 5" key="1">
    <citation type="submission" date="2018-08" db="EMBL/GenBank/DDBJ databases">
        <title>Genomic investigation of the strawberry pathogen Phytophthora fragariae indicates pathogenicity is determined by transcriptional variation in three key races.</title>
        <authorList>
            <person name="Adams T.M."/>
            <person name="Armitage A.D."/>
            <person name="Sobczyk M.K."/>
            <person name="Bates H.J."/>
            <person name="Dunwell J.M."/>
            <person name="Nellist C.F."/>
            <person name="Harrison R.J."/>
        </authorList>
    </citation>
    <scope>NUCLEOTIDE SEQUENCE [LARGE SCALE GENOMIC DNA]</scope>
    <source>
        <strain evidence="4 7">BC-23</strain>
        <strain evidence="3 5">NOV-27</strain>
        <strain evidence="2 8">ONT-3</strain>
        <strain evidence="1 6">SCRP245</strain>
    </source>
</reference>
<evidence type="ECO:0000313" key="3">
    <source>
        <dbReference type="EMBL" id="KAE9230837.1"/>
    </source>
</evidence>
<dbReference type="EMBL" id="QXGB01000097">
    <property type="protein sequence ID" value="KAE9230837.1"/>
    <property type="molecule type" value="Genomic_DNA"/>
</dbReference>
<organism evidence="3 5">
    <name type="scientific">Phytophthora fragariae</name>
    <dbReference type="NCBI Taxonomy" id="53985"/>
    <lineage>
        <taxon>Eukaryota</taxon>
        <taxon>Sar</taxon>
        <taxon>Stramenopiles</taxon>
        <taxon>Oomycota</taxon>
        <taxon>Peronosporomycetes</taxon>
        <taxon>Peronosporales</taxon>
        <taxon>Peronosporaceae</taxon>
        <taxon>Phytophthora</taxon>
    </lineage>
</organism>
<dbReference type="EMBL" id="QXFX01000113">
    <property type="protein sequence ID" value="KAE9131228.1"/>
    <property type="molecule type" value="Genomic_DNA"/>
</dbReference>
<keyword evidence="5" id="KW-1185">Reference proteome</keyword>
<dbReference type="OrthoDB" id="108950at2759"/>
<gene>
    <name evidence="4" type="ORF">PF004_g1537</name>
    <name evidence="3" type="ORF">PF005_g3327</name>
    <name evidence="2" type="ORF">PF010_g3579</name>
    <name evidence="1" type="ORF">PF011_g3951</name>
</gene>
<accession>A0A6A3Z5J2</accession>
<comment type="caution">
    <text evidence="3">The sequence shown here is derived from an EMBL/GenBank/DDBJ whole genome shotgun (WGS) entry which is preliminary data.</text>
</comment>
<evidence type="ECO:0000313" key="4">
    <source>
        <dbReference type="EMBL" id="KAE9253373.1"/>
    </source>
</evidence>
<name>A0A6A3Z5J2_9STRA</name>
<dbReference type="EMBL" id="QXGC01000038">
    <property type="protein sequence ID" value="KAE9253373.1"/>
    <property type="molecule type" value="Genomic_DNA"/>
</dbReference>
<evidence type="ECO:0000313" key="7">
    <source>
        <dbReference type="Proteomes" id="UP000476176"/>
    </source>
</evidence>